<gene>
    <name evidence="9" type="ORF">QCA50_018403</name>
</gene>
<keyword evidence="2" id="KW-0548">Nucleotidyltransferase</keyword>
<evidence type="ECO:0000256" key="4">
    <source>
        <dbReference type="ARBA" id="ARBA00022759"/>
    </source>
</evidence>
<keyword evidence="6" id="KW-0695">RNA-directed DNA polymerase</keyword>
<proteinExistence type="predicted"/>
<keyword evidence="4" id="KW-0255">Endonuclease</keyword>
<evidence type="ECO:0000256" key="3">
    <source>
        <dbReference type="ARBA" id="ARBA00022722"/>
    </source>
</evidence>
<evidence type="ECO:0000256" key="2">
    <source>
        <dbReference type="ARBA" id="ARBA00022695"/>
    </source>
</evidence>
<keyword evidence="10" id="KW-1185">Reference proteome</keyword>
<evidence type="ECO:0000259" key="8">
    <source>
        <dbReference type="Pfam" id="PF17917"/>
    </source>
</evidence>
<dbReference type="AlphaFoldDB" id="A0AAW0FDD3"/>
<evidence type="ECO:0000256" key="1">
    <source>
        <dbReference type="ARBA" id="ARBA00022679"/>
    </source>
</evidence>
<dbReference type="EMBL" id="JASBNA010000070">
    <property type="protein sequence ID" value="KAK7678531.1"/>
    <property type="molecule type" value="Genomic_DNA"/>
</dbReference>
<evidence type="ECO:0000313" key="9">
    <source>
        <dbReference type="EMBL" id="KAK7678531.1"/>
    </source>
</evidence>
<evidence type="ECO:0000256" key="5">
    <source>
        <dbReference type="ARBA" id="ARBA00022801"/>
    </source>
</evidence>
<feature type="domain" description="Reverse transcriptase RNase H-like" evidence="8">
    <location>
        <begin position="10"/>
        <end position="62"/>
    </location>
</feature>
<protein>
    <recommendedName>
        <fullName evidence="8">Reverse transcriptase RNase H-like domain-containing protein</fullName>
    </recommendedName>
</protein>
<accession>A0AAW0FDD3</accession>
<dbReference type="InterPro" id="IPR041373">
    <property type="entry name" value="RT_RNaseH"/>
</dbReference>
<evidence type="ECO:0000256" key="6">
    <source>
        <dbReference type="ARBA" id="ARBA00022918"/>
    </source>
</evidence>
<reference evidence="9 10" key="1">
    <citation type="submission" date="2022-09" db="EMBL/GenBank/DDBJ databases">
        <authorList>
            <person name="Palmer J.M."/>
        </authorList>
    </citation>
    <scope>NUCLEOTIDE SEQUENCE [LARGE SCALE GENOMIC DNA]</scope>
    <source>
        <strain evidence="9 10">DSM 7382</strain>
    </source>
</reference>
<evidence type="ECO:0000313" key="10">
    <source>
        <dbReference type="Proteomes" id="UP001385951"/>
    </source>
</evidence>
<keyword evidence="3" id="KW-0540">Nuclease</keyword>
<name>A0AAW0FDD3_9APHY</name>
<keyword evidence="5" id="KW-0378">Hydrolase</keyword>
<dbReference type="GO" id="GO:0004519">
    <property type="term" value="F:endonuclease activity"/>
    <property type="evidence" value="ECO:0007669"/>
    <property type="project" value="UniProtKB-KW"/>
</dbReference>
<organism evidence="9 10">
    <name type="scientific">Cerrena zonata</name>
    <dbReference type="NCBI Taxonomy" id="2478898"/>
    <lineage>
        <taxon>Eukaryota</taxon>
        <taxon>Fungi</taxon>
        <taxon>Dikarya</taxon>
        <taxon>Basidiomycota</taxon>
        <taxon>Agaricomycotina</taxon>
        <taxon>Agaricomycetes</taxon>
        <taxon>Polyporales</taxon>
        <taxon>Cerrenaceae</taxon>
        <taxon>Cerrena</taxon>
    </lineage>
</organism>
<sequence length="231" mass="24852">MPLDYSSGAKPIWLVMDGSIAGIAGVVQGCNFWMGHVAAFYSAKLTSAQSNYPVHEIKMLAVRAPSEYTEHDNSNCLATHLASAAISMPVYVGIEASAMCLRSRLLPIQVTTEDKWVSREEKNGHVTVSHEMSLPTADRHNCPVASMAQNNRWDIPQPPVITCSSVGVNGKKDKGKAQRSHPPSITPLAHPAPTSSQAVNEQSGYSLCQLVRPTADVFPAVGMEQLTLADT</sequence>
<dbReference type="GO" id="GO:0003964">
    <property type="term" value="F:RNA-directed DNA polymerase activity"/>
    <property type="evidence" value="ECO:0007669"/>
    <property type="project" value="UniProtKB-KW"/>
</dbReference>
<comment type="caution">
    <text evidence="9">The sequence shown here is derived from an EMBL/GenBank/DDBJ whole genome shotgun (WGS) entry which is preliminary data.</text>
</comment>
<dbReference type="Pfam" id="PF17917">
    <property type="entry name" value="RT_RNaseH"/>
    <property type="match status" value="1"/>
</dbReference>
<evidence type="ECO:0000256" key="7">
    <source>
        <dbReference type="SAM" id="MobiDB-lite"/>
    </source>
</evidence>
<dbReference type="GO" id="GO:0016787">
    <property type="term" value="F:hydrolase activity"/>
    <property type="evidence" value="ECO:0007669"/>
    <property type="project" value="UniProtKB-KW"/>
</dbReference>
<dbReference type="Proteomes" id="UP001385951">
    <property type="component" value="Unassembled WGS sequence"/>
</dbReference>
<feature type="region of interest" description="Disordered" evidence="7">
    <location>
        <begin position="167"/>
        <end position="200"/>
    </location>
</feature>
<keyword evidence="1" id="KW-0808">Transferase</keyword>